<dbReference type="SUPFAM" id="SSF49417">
    <property type="entry name" value="p53-like transcription factors"/>
    <property type="match status" value="1"/>
</dbReference>
<dbReference type="Proteomes" id="UP001274896">
    <property type="component" value="Unassembled WGS sequence"/>
</dbReference>
<evidence type="ECO:0000256" key="10">
    <source>
        <dbReference type="ARBA" id="ARBA00023125"/>
    </source>
</evidence>
<evidence type="ECO:0000256" key="16">
    <source>
        <dbReference type="PIRSR" id="PIRSR602117-2"/>
    </source>
</evidence>
<gene>
    <name evidence="22" type="ORF">QTP70_029051</name>
</gene>
<evidence type="ECO:0000256" key="1">
    <source>
        <dbReference type="ARBA" id="ARBA00006167"/>
    </source>
</evidence>
<feature type="binding site" evidence="15">
    <location>
        <position position="273"/>
    </location>
    <ligand>
        <name>Zn(2+)</name>
        <dbReference type="ChEBI" id="CHEBI:29105"/>
    </ligand>
</feature>
<dbReference type="FunFam" id="4.10.170.10:FF:000005">
    <property type="entry name" value="Cellular tumor antigen p53"/>
    <property type="match status" value="1"/>
</dbReference>
<dbReference type="PROSITE" id="PS00348">
    <property type="entry name" value="P53"/>
    <property type="match status" value="1"/>
</dbReference>
<feature type="domain" description="p53 DNA-binding" evidence="20">
    <location>
        <begin position="130"/>
        <end position="319"/>
    </location>
</feature>
<evidence type="ECO:0000256" key="7">
    <source>
        <dbReference type="ARBA" id="ARBA00022723"/>
    </source>
</evidence>
<evidence type="ECO:0000256" key="6">
    <source>
        <dbReference type="ARBA" id="ARBA00022703"/>
    </source>
</evidence>
<comment type="function">
    <text evidence="18">Multifunctional transcription factor that induces cell cycle arrest, DNA repair or apoptosis upon binding to its target DNA sequence. Acts as a tumor suppressor in many tumor types; induces growth arrest or apoptosis depending on the physiological circumstances and cell type. Negatively regulates cell division by controlling expression of a set of genes required for this process. One of the activated genes is an inhibitor of cyclin-dependent kinases. Apoptosis induction seems to be mediated either by stimulation of BAX and FAS antigen expression, or by repression of Bcl-2 expression.</text>
</comment>
<feature type="cross-link" description="Glycyl lysine isopeptide (Lys-Gly) (interchain with G-Cter in ubiquitin)" evidence="17">
    <location>
        <position position="322"/>
    </location>
</feature>
<evidence type="ECO:0000256" key="13">
    <source>
        <dbReference type="ARBA" id="ARBA00023242"/>
    </source>
</evidence>
<dbReference type="AlphaFoldDB" id="A0AAE0PW94"/>
<dbReference type="PANTHER" id="PTHR11447">
    <property type="entry name" value="CELLULAR TUMOR ANTIGEN P53"/>
    <property type="match status" value="1"/>
</dbReference>
<dbReference type="CDD" id="cd08367">
    <property type="entry name" value="P53"/>
    <property type="match status" value="1"/>
</dbReference>
<dbReference type="GO" id="GO:0060429">
    <property type="term" value="P:epithelium development"/>
    <property type="evidence" value="ECO:0007669"/>
    <property type="project" value="UniProtKB-ARBA"/>
</dbReference>
<evidence type="ECO:0000256" key="8">
    <source>
        <dbReference type="ARBA" id="ARBA00022833"/>
    </source>
</evidence>
<protein>
    <recommendedName>
        <fullName evidence="3 18">Cellular tumor antigen p53</fullName>
    </recommendedName>
</protein>
<dbReference type="Gene3D" id="2.60.40.720">
    <property type="match status" value="1"/>
</dbReference>
<dbReference type="GO" id="GO:0000978">
    <property type="term" value="F:RNA polymerase II cis-regulatory region sequence-specific DNA binding"/>
    <property type="evidence" value="ECO:0007669"/>
    <property type="project" value="TreeGrafter"/>
</dbReference>
<dbReference type="GO" id="GO:0051262">
    <property type="term" value="P:protein tetramerization"/>
    <property type="evidence" value="ECO:0007669"/>
    <property type="project" value="InterPro"/>
</dbReference>
<accession>A0AAE0PW94</accession>
<feature type="binding site" evidence="15">
    <location>
        <position position="269"/>
    </location>
    <ligand>
        <name>Zn(2+)</name>
        <dbReference type="ChEBI" id="CHEBI:29105"/>
    </ligand>
</feature>
<feature type="compositionally biased region" description="Basic and acidic residues" evidence="19">
    <location>
        <begin position="406"/>
        <end position="416"/>
    </location>
</feature>
<feature type="domain" description="p53 tetramerisation" evidence="21">
    <location>
        <begin position="350"/>
        <end position="389"/>
    </location>
</feature>
<dbReference type="Pfam" id="PF07710">
    <property type="entry name" value="P53_tetramer"/>
    <property type="match status" value="1"/>
</dbReference>
<reference evidence="22" key="1">
    <citation type="submission" date="2023-06" db="EMBL/GenBank/DDBJ databases">
        <title>Male Hemibagrus guttatus genome.</title>
        <authorList>
            <person name="Bian C."/>
        </authorList>
    </citation>
    <scope>NUCLEOTIDE SEQUENCE</scope>
    <source>
        <strain evidence="22">Male_cb2023</strain>
        <tissue evidence="22">Muscle</tissue>
    </source>
</reference>
<dbReference type="PANTHER" id="PTHR11447:SF6">
    <property type="entry name" value="CELLULAR TUMOR ANTIGEN P53"/>
    <property type="match status" value="1"/>
</dbReference>
<evidence type="ECO:0000313" key="23">
    <source>
        <dbReference type="Proteomes" id="UP001274896"/>
    </source>
</evidence>
<feature type="region of interest" description="Disordered" evidence="19">
    <location>
        <begin position="206"/>
        <end position="226"/>
    </location>
</feature>
<dbReference type="GO" id="GO:0009653">
    <property type="term" value="P:anatomical structure morphogenesis"/>
    <property type="evidence" value="ECO:0007669"/>
    <property type="project" value="UniProtKB-ARBA"/>
</dbReference>
<dbReference type="InterPro" id="IPR012346">
    <property type="entry name" value="p53/RUNT-type_TF_DNA-bd_sf"/>
</dbReference>
<dbReference type="InterPro" id="IPR011615">
    <property type="entry name" value="p53_DNA-bd"/>
</dbReference>
<keyword evidence="6 18" id="KW-0053">Apoptosis</keyword>
<dbReference type="InterPro" id="IPR010991">
    <property type="entry name" value="p53_tetrameristn"/>
</dbReference>
<evidence type="ECO:0000256" key="14">
    <source>
        <dbReference type="ARBA" id="ARBA00023306"/>
    </source>
</evidence>
<evidence type="ECO:0000256" key="18">
    <source>
        <dbReference type="RuleBase" id="RU003304"/>
    </source>
</evidence>
<keyword evidence="7 15" id="KW-0479">Metal-binding</keyword>
<keyword evidence="10 18" id="KW-0238">DNA-binding</keyword>
<keyword evidence="5" id="KW-0597">Phosphoprotein</keyword>
<keyword evidence="8 15" id="KW-0862">Zinc</keyword>
<evidence type="ECO:0000256" key="19">
    <source>
        <dbReference type="SAM" id="MobiDB-lite"/>
    </source>
</evidence>
<feature type="compositionally biased region" description="Basic and acidic residues" evidence="19">
    <location>
        <begin position="312"/>
        <end position="325"/>
    </location>
</feature>
<comment type="similarity">
    <text evidence="1 18">Belongs to the p53 family.</text>
</comment>
<dbReference type="SUPFAM" id="SSF47719">
    <property type="entry name" value="p53 tetramerization domain"/>
    <property type="match status" value="1"/>
</dbReference>
<feature type="non-terminal residue" evidence="22">
    <location>
        <position position="1"/>
    </location>
</feature>
<dbReference type="InterPro" id="IPR036674">
    <property type="entry name" value="p53_tetramer_sf"/>
</dbReference>
<evidence type="ECO:0000259" key="21">
    <source>
        <dbReference type="Pfam" id="PF07710"/>
    </source>
</evidence>
<evidence type="ECO:0000256" key="12">
    <source>
        <dbReference type="ARBA" id="ARBA00023163"/>
    </source>
</evidence>
<feature type="region of interest" description="Disordered" evidence="19">
    <location>
        <begin position="392"/>
        <end position="431"/>
    </location>
</feature>
<organism evidence="22 23">
    <name type="scientific">Hemibagrus guttatus</name>
    <dbReference type="NCBI Taxonomy" id="175788"/>
    <lineage>
        <taxon>Eukaryota</taxon>
        <taxon>Metazoa</taxon>
        <taxon>Chordata</taxon>
        <taxon>Craniata</taxon>
        <taxon>Vertebrata</taxon>
        <taxon>Euteleostomi</taxon>
        <taxon>Actinopterygii</taxon>
        <taxon>Neopterygii</taxon>
        <taxon>Teleostei</taxon>
        <taxon>Ostariophysi</taxon>
        <taxon>Siluriformes</taxon>
        <taxon>Bagridae</taxon>
        <taxon>Hemibagrus</taxon>
    </lineage>
</organism>
<evidence type="ECO:0000256" key="2">
    <source>
        <dbReference type="ARBA" id="ARBA00011393"/>
    </source>
</evidence>
<evidence type="ECO:0000256" key="17">
    <source>
        <dbReference type="PIRSR" id="PIRSR602117-3"/>
    </source>
</evidence>
<dbReference type="GO" id="GO:0005737">
    <property type="term" value="C:cytoplasm"/>
    <property type="evidence" value="ECO:0007669"/>
    <property type="project" value="UniProtKB-SubCell"/>
</dbReference>
<dbReference type="Gene3D" id="4.10.170.10">
    <property type="entry name" value="p53-like tetramerisation domain"/>
    <property type="match status" value="1"/>
</dbReference>
<dbReference type="GO" id="GO:0006915">
    <property type="term" value="P:apoptotic process"/>
    <property type="evidence" value="ECO:0007669"/>
    <property type="project" value="UniProtKB-KW"/>
</dbReference>
<evidence type="ECO:0000256" key="15">
    <source>
        <dbReference type="PIRSR" id="PIRSR602117-1"/>
    </source>
</evidence>
<keyword evidence="11 18" id="KW-0010">Activator</keyword>
<evidence type="ECO:0000256" key="3">
    <source>
        <dbReference type="ARBA" id="ARBA00017135"/>
    </source>
</evidence>
<keyword evidence="13 18" id="KW-0539">Nucleus</keyword>
<keyword evidence="23" id="KW-1185">Reference proteome</keyword>
<dbReference type="InterPro" id="IPR008967">
    <property type="entry name" value="p53-like_TF_DNA-bd_sf"/>
</dbReference>
<keyword evidence="9 18" id="KW-0805">Transcription regulation</keyword>
<dbReference type="Pfam" id="PF00870">
    <property type="entry name" value="P53"/>
    <property type="match status" value="1"/>
</dbReference>
<dbReference type="InterPro" id="IPR057064">
    <property type="entry name" value="P53_central_site"/>
</dbReference>
<sequence length="431" mass="48712">IPRERVEFFSKPEVSGVVLEKSEQNHRACVCVCVCLQWERSLFELLCPERERLTCMEGTRETHTMMTEHSDSQEFAELWLQNLIVPDDSSWENEEPIPEDLQDVPCELLLSDMLQPQPSSSPPTSTVPVTSDYPGLHNFSLHFQESSTAKSVTCTYSPELNKLFCQLAKTCPVLMAVSLSPPPGSVLRATAVYKRSEHVADVVRRCPHHERSNDSNEGPAPPGHLLRVEGNSRAVYHEDLNTQRHSVVVPYEPPQVGSECTTVLYNYMCNSSCMGGMNRRPILTIITLETQDGQLLGRRTFEVRVCACPGRDRKTEESNFRKQQESKTSGKTLTKRSMKDPPSHPEASKKSKNSSSDDEIYTLQVRGRERYEILKKINDGLELSDLVPSTDQEKYRQKLLSKTCRKGRDGAAAEPKRGKKRLVKEEKSDSD</sequence>
<feature type="binding site" evidence="15">
    <location>
        <position position="209"/>
    </location>
    <ligand>
        <name>Zn(2+)</name>
        <dbReference type="ChEBI" id="CHEBI:29105"/>
    </ligand>
</feature>
<evidence type="ECO:0000256" key="5">
    <source>
        <dbReference type="ARBA" id="ARBA00022553"/>
    </source>
</evidence>
<name>A0AAE0PW94_9TELE</name>
<dbReference type="PRINTS" id="PR00386">
    <property type="entry name" value="P53SUPPRESSR"/>
</dbReference>
<keyword evidence="14 18" id="KW-0131">Cell cycle</keyword>
<dbReference type="EMBL" id="JAUCMX010000027">
    <property type="protein sequence ID" value="KAK3509331.1"/>
    <property type="molecule type" value="Genomic_DNA"/>
</dbReference>
<dbReference type="GO" id="GO:0005634">
    <property type="term" value="C:nucleus"/>
    <property type="evidence" value="ECO:0007669"/>
    <property type="project" value="UniProtKB-SubCell"/>
</dbReference>
<evidence type="ECO:0000313" key="22">
    <source>
        <dbReference type="EMBL" id="KAK3509331.1"/>
    </source>
</evidence>
<evidence type="ECO:0000256" key="9">
    <source>
        <dbReference type="ARBA" id="ARBA00023015"/>
    </source>
</evidence>
<feature type="site" description="Interaction with DNA" evidence="16">
    <location>
        <position position="150"/>
    </location>
</feature>
<dbReference type="GO" id="GO:0000981">
    <property type="term" value="F:DNA-binding transcription factor activity, RNA polymerase II-specific"/>
    <property type="evidence" value="ECO:0007669"/>
    <property type="project" value="TreeGrafter"/>
</dbReference>
<feature type="compositionally biased region" description="Basic and acidic residues" evidence="19">
    <location>
        <begin position="337"/>
        <end position="349"/>
    </location>
</feature>
<evidence type="ECO:0000256" key="4">
    <source>
        <dbReference type="ARBA" id="ARBA00022490"/>
    </source>
</evidence>
<dbReference type="GO" id="GO:0042981">
    <property type="term" value="P:regulation of apoptotic process"/>
    <property type="evidence" value="ECO:0007669"/>
    <property type="project" value="UniProtKB-ARBA"/>
</dbReference>
<evidence type="ECO:0000259" key="20">
    <source>
        <dbReference type="Pfam" id="PF00870"/>
    </source>
</evidence>
<keyword evidence="12 18" id="KW-0804">Transcription</keyword>
<dbReference type="GO" id="GO:0046872">
    <property type="term" value="F:metal ion binding"/>
    <property type="evidence" value="ECO:0007669"/>
    <property type="project" value="UniProtKB-KW"/>
</dbReference>
<comment type="cofactor">
    <cofactor evidence="15 18">
        <name>Zn(2+)</name>
        <dbReference type="ChEBI" id="CHEBI:29105"/>
    </cofactor>
    <text evidence="15 18">Binds 1 zinc ion per subunit.</text>
</comment>
<evidence type="ECO:0000256" key="11">
    <source>
        <dbReference type="ARBA" id="ARBA00023159"/>
    </source>
</evidence>
<feature type="region of interest" description="Disordered" evidence="19">
    <location>
        <begin position="312"/>
        <end position="361"/>
    </location>
</feature>
<keyword evidence="4 18" id="KW-0963">Cytoplasm</keyword>
<feature type="binding site" evidence="15">
    <location>
        <position position="206"/>
    </location>
    <ligand>
        <name>Zn(2+)</name>
        <dbReference type="ChEBI" id="CHEBI:29105"/>
    </ligand>
</feature>
<proteinExistence type="inferred from homology"/>
<dbReference type="InterPro" id="IPR002117">
    <property type="entry name" value="p53_tumour_suppressor"/>
</dbReference>
<comment type="subcellular location">
    <subcellularLocation>
        <location evidence="18">Cytoplasm</location>
    </subcellularLocation>
    <subcellularLocation>
        <location evidence="18">Nucleus</location>
    </subcellularLocation>
</comment>
<comment type="caution">
    <text evidence="22">The sequence shown here is derived from an EMBL/GenBank/DDBJ whole genome shotgun (WGS) entry which is preliminary data.</text>
</comment>
<dbReference type="FunFam" id="2.60.40.720:FF:000003">
    <property type="entry name" value="Cellular tumor antigen p53"/>
    <property type="match status" value="1"/>
</dbReference>
<comment type="subunit">
    <text evidence="2 18">Binds DNA as a homotetramer.</text>
</comment>